<organism evidence="1 2">
    <name type="scientific">Hibiscus sabdariffa</name>
    <name type="common">roselle</name>
    <dbReference type="NCBI Taxonomy" id="183260"/>
    <lineage>
        <taxon>Eukaryota</taxon>
        <taxon>Viridiplantae</taxon>
        <taxon>Streptophyta</taxon>
        <taxon>Embryophyta</taxon>
        <taxon>Tracheophyta</taxon>
        <taxon>Spermatophyta</taxon>
        <taxon>Magnoliopsida</taxon>
        <taxon>eudicotyledons</taxon>
        <taxon>Gunneridae</taxon>
        <taxon>Pentapetalae</taxon>
        <taxon>rosids</taxon>
        <taxon>malvids</taxon>
        <taxon>Malvales</taxon>
        <taxon>Malvaceae</taxon>
        <taxon>Malvoideae</taxon>
        <taxon>Hibiscus</taxon>
    </lineage>
</organism>
<comment type="caution">
    <text evidence="1">The sequence shown here is derived from an EMBL/GenBank/DDBJ whole genome shotgun (WGS) entry which is preliminary data.</text>
</comment>
<sequence>MKENRAGKWFDDGESMWFSLLQVGSFGACMAMAATRVQWSVGEQASWHPGPWGVASRGLATWNQQQY</sequence>
<accession>A0ABR2FVQ1</accession>
<dbReference type="EMBL" id="JBBPBM010000004">
    <property type="protein sequence ID" value="KAK8588345.1"/>
    <property type="molecule type" value="Genomic_DNA"/>
</dbReference>
<name>A0ABR2FVQ1_9ROSI</name>
<gene>
    <name evidence="1" type="ORF">V6N12_022793</name>
</gene>
<protein>
    <submittedName>
        <fullName evidence="1">Uncharacterized protein</fullName>
    </submittedName>
</protein>
<evidence type="ECO:0000313" key="1">
    <source>
        <dbReference type="EMBL" id="KAK8588345.1"/>
    </source>
</evidence>
<evidence type="ECO:0000313" key="2">
    <source>
        <dbReference type="Proteomes" id="UP001472677"/>
    </source>
</evidence>
<dbReference type="PROSITE" id="PS51257">
    <property type="entry name" value="PROKAR_LIPOPROTEIN"/>
    <property type="match status" value="1"/>
</dbReference>
<dbReference type="Proteomes" id="UP001472677">
    <property type="component" value="Unassembled WGS sequence"/>
</dbReference>
<proteinExistence type="predicted"/>
<keyword evidence="2" id="KW-1185">Reference proteome</keyword>
<reference evidence="1 2" key="1">
    <citation type="journal article" date="2024" name="G3 (Bethesda)">
        <title>Genome assembly of Hibiscus sabdariffa L. provides insights into metabolisms of medicinal natural products.</title>
        <authorList>
            <person name="Kim T."/>
        </authorList>
    </citation>
    <scope>NUCLEOTIDE SEQUENCE [LARGE SCALE GENOMIC DNA]</scope>
    <source>
        <strain evidence="1">TK-2024</strain>
        <tissue evidence="1">Old leaves</tissue>
    </source>
</reference>